<sequence length="230" mass="25623">MSVAAIMDAYVAPKSVFTRLKENKKASYLGLVLMIIVGVISQYLLFKDMSPEWIVEQQMQLMHEVDENKKIEAKAFIEENAPMAGPFAMGSVAIMTPVLILIYAFYFFLIGKLVAKNREITFGDWFSFSIWIAMPKIINFAGLIALVLMSQTPDLSMTAGNYASLNQLFLNLDIKDAWYPFAEGINLFTIWGIVLTFIGLKQLTTLSNVMNLIVAIAPTALFIGISTLIA</sequence>
<keyword evidence="4 5" id="KW-0472">Membrane</keyword>
<keyword evidence="2 5" id="KW-0812">Transmembrane</keyword>
<dbReference type="Pfam" id="PF04893">
    <property type="entry name" value="Yip1"/>
    <property type="match status" value="1"/>
</dbReference>
<dbReference type="OrthoDB" id="6272224at2"/>
<dbReference type="AlphaFoldDB" id="A0A4Q0YP72"/>
<feature type="domain" description="Yip1" evidence="6">
    <location>
        <begin position="10"/>
        <end position="225"/>
    </location>
</feature>
<name>A0A4Q0YP72_9GAMM</name>
<evidence type="ECO:0000256" key="5">
    <source>
        <dbReference type="SAM" id="Phobius"/>
    </source>
</evidence>
<feature type="transmembrane region" description="Helical" evidence="5">
    <location>
        <begin position="28"/>
        <end position="46"/>
    </location>
</feature>
<reference evidence="7 8" key="1">
    <citation type="submission" date="2017-10" db="EMBL/GenBank/DDBJ databases">
        <title>Nyctiphanis sp. nov., isolated from the stomach of the euphausiid Nyctiphanes simplex (Hansen, 1911) in the Gulf of California.</title>
        <authorList>
            <person name="Gomez-Gil B."/>
            <person name="Aguilar-Mendez M."/>
            <person name="Lopez-Cortes A."/>
            <person name="Gomez-Gutierrez J."/>
            <person name="Roque A."/>
            <person name="Lang E."/>
            <person name="Gonzalez-Castillo A."/>
        </authorList>
    </citation>
    <scope>NUCLEOTIDE SEQUENCE [LARGE SCALE GENOMIC DNA]</scope>
    <source>
        <strain evidence="7 8">CAIM 600</strain>
    </source>
</reference>
<dbReference type="InterPro" id="IPR006977">
    <property type="entry name" value="Yip1_dom"/>
</dbReference>
<evidence type="ECO:0000256" key="3">
    <source>
        <dbReference type="ARBA" id="ARBA00022989"/>
    </source>
</evidence>
<evidence type="ECO:0000256" key="1">
    <source>
        <dbReference type="ARBA" id="ARBA00004141"/>
    </source>
</evidence>
<feature type="transmembrane region" description="Helical" evidence="5">
    <location>
        <begin position="87"/>
        <end position="109"/>
    </location>
</feature>
<dbReference type="GO" id="GO:0016020">
    <property type="term" value="C:membrane"/>
    <property type="evidence" value="ECO:0007669"/>
    <property type="project" value="UniProtKB-SubCell"/>
</dbReference>
<dbReference type="RefSeq" id="WP_129124017.1">
    <property type="nucleotide sequence ID" value="NZ_PEIB01000041.1"/>
</dbReference>
<keyword evidence="8" id="KW-1185">Reference proteome</keyword>
<evidence type="ECO:0000256" key="2">
    <source>
        <dbReference type="ARBA" id="ARBA00022692"/>
    </source>
</evidence>
<proteinExistence type="predicted"/>
<protein>
    <recommendedName>
        <fullName evidence="6">Yip1 domain-containing protein</fullName>
    </recommendedName>
</protein>
<comment type="caution">
    <text evidence="7">The sequence shown here is derived from an EMBL/GenBank/DDBJ whole genome shotgun (WGS) entry which is preliminary data.</text>
</comment>
<keyword evidence="3 5" id="KW-1133">Transmembrane helix</keyword>
<comment type="subcellular location">
    <subcellularLocation>
        <location evidence="1">Membrane</location>
        <topology evidence="1">Multi-pass membrane protein</topology>
    </subcellularLocation>
</comment>
<gene>
    <name evidence="7" type="ORF">CS022_21845</name>
</gene>
<feature type="transmembrane region" description="Helical" evidence="5">
    <location>
        <begin position="177"/>
        <end position="200"/>
    </location>
</feature>
<dbReference type="EMBL" id="PEIB01000041">
    <property type="protein sequence ID" value="RXJ71049.1"/>
    <property type="molecule type" value="Genomic_DNA"/>
</dbReference>
<evidence type="ECO:0000313" key="7">
    <source>
        <dbReference type="EMBL" id="RXJ71049.1"/>
    </source>
</evidence>
<dbReference type="Proteomes" id="UP000290287">
    <property type="component" value="Unassembled WGS sequence"/>
</dbReference>
<accession>A0A4Q0YP72</accession>
<feature type="transmembrane region" description="Helical" evidence="5">
    <location>
        <begin position="212"/>
        <end position="229"/>
    </location>
</feature>
<organism evidence="7 8">
    <name type="scientific">Veronia nyctiphanis</name>
    <dbReference type="NCBI Taxonomy" id="1278244"/>
    <lineage>
        <taxon>Bacteria</taxon>
        <taxon>Pseudomonadati</taxon>
        <taxon>Pseudomonadota</taxon>
        <taxon>Gammaproteobacteria</taxon>
        <taxon>Vibrionales</taxon>
        <taxon>Vibrionaceae</taxon>
        <taxon>Veronia</taxon>
    </lineage>
</organism>
<feature type="transmembrane region" description="Helical" evidence="5">
    <location>
        <begin position="130"/>
        <end position="149"/>
    </location>
</feature>
<evidence type="ECO:0000313" key="8">
    <source>
        <dbReference type="Proteomes" id="UP000290287"/>
    </source>
</evidence>
<evidence type="ECO:0000256" key="4">
    <source>
        <dbReference type="ARBA" id="ARBA00023136"/>
    </source>
</evidence>
<evidence type="ECO:0000259" key="6">
    <source>
        <dbReference type="Pfam" id="PF04893"/>
    </source>
</evidence>